<dbReference type="InterPro" id="IPR016181">
    <property type="entry name" value="Acyl_CoA_acyltransferase"/>
</dbReference>
<dbReference type="PANTHER" id="PTHR43792:SF1">
    <property type="entry name" value="N-ACETYLTRANSFERASE DOMAIN-CONTAINING PROTEIN"/>
    <property type="match status" value="1"/>
</dbReference>
<dbReference type="eggNOG" id="COG1670">
    <property type="taxonomic scope" value="Bacteria"/>
</dbReference>
<feature type="domain" description="N-acetyltransferase" evidence="1">
    <location>
        <begin position="14"/>
        <end position="181"/>
    </location>
</feature>
<dbReference type="PANTHER" id="PTHR43792">
    <property type="entry name" value="GNAT FAMILY, PUTATIVE (AFU_ORTHOLOGUE AFUA_3G00765)-RELATED-RELATED"/>
    <property type="match status" value="1"/>
</dbReference>
<gene>
    <name evidence="2" type="ORF">GCWU000342_00530</name>
</gene>
<dbReference type="PROSITE" id="PS51186">
    <property type="entry name" value="GNAT"/>
    <property type="match status" value="1"/>
</dbReference>
<dbReference type="SUPFAM" id="SSF55729">
    <property type="entry name" value="Acyl-CoA N-acyltransferases (Nat)"/>
    <property type="match status" value="1"/>
</dbReference>
<evidence type="ECO:0000259" key="1">
    <source>
        <dbReference type="PROSITE" id="PS51186"/>
    </source>
</evidence>
<dbReference type="STRING" id="626523.GCWU000342_00530"/>
<reference evidence="2" key="1">
    <citation type="submission" date="2009-04" db="EMBL/GenBank/DDBJ databases">
        <authorList>
            <person name="Weinstock G."/>
            <person name="Sodergren E."/>
            <person name="Clifton S."/>
            <person name="Fulton L."/>
            <person name="Fulton B."/>
            <person name="Courtney L."/>
            <person name="Fronick C."/>
            <person name="Harrison M."/>
            <person name="Strong C."/>
            <person name="Farmer C."/>
            <person name="Delahaunty K."/>
            <person name="Markovic C."/>
            <person name="Hall O."/>
            <person name="Minx P."/>
            <person name="Tomlinson C."/>
            <person name="Mitreva M."/>
            <person name="Nelson J."/>
            <person name="Hou S."/>
            <person name="Wollam A."/>
            <person name="Pepin K.H."/>
            <person name="Johnson M."/>
            <person name="Bhonagiri V."/>
            <person name="Nash W.E."/>
            <person name="Warren W."/>
            <person name="Chinwalla A."/>
            <person name="Mardis E.R."/>
            <person name="Wilson R.K."/>
        </authorList>
    </citation>
    <scope>NUCLEOTIDE SEQUENCE [LARGE SCALE GENOMIC DNA]</scope>
    <source>
        <strain evidence="2">DSM 14600</strain>
    </source>
</reference>
<accession>C4G979</accession>
<dbReference type="HOGENOM" id="CLU_013985_3_6_9"/>
<dbReference type="CDD" id="cd04301">
    <property type="entry name" value="NAT_SF"/>
    <property type="match status" value="1"/>
</dbReference>
<sequence length="183" mass="20947">MTHLGTKTIETDRLCLRKLSVNDAEAMYKNWASDSEVTKYLTWPPHESIETTKKLLSLWSKDYRKEDCYQWGIELKSIGEVIGTISVVGKKDEIDMVHIGYCIGRAWWHQGIMTEALSAIIDFFFNEVGCNRIESRHDTNNPHSGDVMKKCGMRVEGTKRSADINNQGICDVTEYAILRCDHL</sequence>
<dbReference type="InterPro" id="IPR000182">
    <property type="entry name" value="GNAT_dom"/>
</dbReference>
<keyword evidence="3" id="KW-1185">Reference proteome</keyword>
<dbReference type="EMBL" id="ACIP02000001">
    <property type="protein sequence ID" value="EEP29176.1"/>
    <property type="molecule type" value="Genomic_DNA"/>
</dbReference>
<evidence type="ECO:0000313" key="2">
    <source>
        <dbReference type="EMBL" id="EEP29176.1"/>
    </source>
</evidence>
<organism evidence="2 3">
    <name type="scientific">Shuttleworthella satelles DSM 14600</name>
    <dbReference type="NCBI Taxonomy" id="626523"/>
    <lineage>
        <taxon>Bacteria</taxon>
        <taxon>Bacillati</taxon>
        <taxon>Bacillota</taxon>
        <taxon>Clostridia</taxon>
        <taxon>Lachnospirales</taxon>
        <taxon>Lachnospiraceae</taxon>
        <taxon>Shuttleworthella</taxon>
    </lineage>
</organism>
<dbReference type="InterPro" id="IPR051531">
    <property type="entry name" value="N-acetyltransferase"/>
</dbReference>
<dbReference type="Proteomes" id="UP000003494">
    <property type="component" value="Unassembled WGS sequence"/>
</dbReference>
<comment type="caution">
    <text evidence="2">The sequence shown here is derived from an EMBL/GenBank/DDBJ whole genome shotgun (WGS) entry which is preliminary data.</text>
</comment>
<dbReference type="RefSeq" id="WP_006905564.1">
    <property type="nucleotide sequence ID" value="NZ_GG665866.1"/>
</dbReference>
<evidence type="ECO:0000313" key="3">
    <source>
        <dbReference type="Proteomes" id="UP000003494"/>
    </source>
</evidence>
<name>C4G979_9FIRM</name>
<dbReference type="GO" id="GO:0016747">
    <property type="term" value="F:acyltransferase activity, transferring groups other than amino-acyl groups"/>
    <property type="evidence" value="ECO:0007669"/>
    <property type="project" value="InterPro"/>
</dbReference>
<proteinExistence type="predicted"/>
<dbReference type="Pfam" id="PF13302">
    <property type="entry name" value="Acetyltransf_3"/>
    <property type="match status" value="1"/>
</dbReference>
<dbReference type="Gene3D" id="3.40.630.30">
    <property type="match status" value="1"/>
</dbReference>
<dbReference type="AlphaFoldDB" id="C4G979"/>
<protein>
    <submittedName>
        <fullName evidence="2">Acetyltransferase, GNAT family</fullName>
    </submittedName>
</protein>